<dbReference type="GeneID" id="42365115"/>
<evidence type="ECO:0000313" key="2">
    <source>
        <dbReference type="Proteomes" id="UP000377803"/>
    </source>
</evidence>
<dbReference type="EMBL" id="CP040089">
    <property type="protein sequence ID" value="QGA80615.1"/>
    <property type="molecule type" value="Genomic_DNA"/>
</dbReference>
<protein>
    <submittedName>
        <fullName evidence="1">Uncharacterized protein</fullName>
    </submittedName>
</protein>
<reference evidence="2" key="1">
    <citation type="submission" date="2019-05" db="EMBL/GenBank/DDBJ databases">
        <title>Candidatus Nanohalobium constans, a novel model system to study the DPANN nano-sized archaea: genomic and physiological characterization of a nanoarchaeon co-cultured with its chitinotrophic host.</title>
        <authorList>
            <person name="La Cono V."/>
            <person name="Arcadi E."/>
            <person name="Crisafi F."/>
            <person name="Denaro R."/>
            <person name="La Spada G."/>
            <person name="Messina E."/>
            <person name="Smedile F."/>
            <person name="Toshchakov S.V."/>
            <person name="Shevchenko M.A."/>
            <person name="Golyshin P.N."/>
            <person name="Golyshina O.V."/>
            <person name="Ferrer M."/>
            <person name="Rohde M."/>
            <person name="Mushegian A."/>
            <person name="Sorokin D.Y."/>
            <person name="Giuliano L."/>
            <person name="Yakimov M.M."/>
        </authorList>
    </citation>
    <scope>NUCLEOTIDE SEQUENCE [LARGE SCALE GENOMIC DNA]</scope>
    <source>
        <strain evidence="2">LC1Nh</strain>
    </source>
</reference>
<dbReference type="AlphaFoldDB" id="A0A5Q0UI61"/>
<proteinExistence type="predicted"/>
<name>A0A5Q0UI61_9ARCH</name>
<dbReference type="RefSeq" id="WP_153550355.1">
    <property type="nucleotide sequence ID" value="NZ_CP040089.1"/>
</dbReference>
<evidence type="ECO:0000313" key="1">
    <source>
        <dbReference type="EMBL" id="QGA80615.1"/>
    </source>
</evidence>
<keyword evidence="2" id="KW-1185">Reference proteome</keyword>
<gene>
    <name evidence="1" type="ORF">LC1Nh_0728</name>
</gene>
<dbReference type="KEGG" id="ncon:LC1Nh_0728"/>
<sequence length="94" mass="11394">MLLEYEGEPEDFPKGIYEDETELDEAVDYLQELIGIQNDRALFNYGKSRIDDFWGVTLEELYSEALEIKRREEDVEELFFRRETRKSQDTWFKL</sequence>
<organism evidence="1 2">
    <name type="scientific">Candidatus Nanohalobium constans</name>
    <dbReference type="NCBI Taxonomy" id="2565781"/>
    <lineage>
        <taxon>Archaea</taxon>
        <taxon>Candidatus Nanohalarchaeota</taxon>
        <taxon>Candidatus Nanohalobia</taxon>
        <taxon>Candidatus Nanohalobiales</taxon>
        <taxon>Candidatus Nanohalobiaceae</taxon>
        <taxon>Candidatus Nanohalobium</taxon>
    </lineage>
</organism>
<dbReference type="Proteomes" id="UP000377803">
    <property type="component" value="Chromosome"/>
</dbReference>
<accession>A0A5Q0UI61</accession>